<keyword evidence="8 10" id="KW-0413">Isomerase</keyword>
<evidence type="ECO:0000313" key="10">
    <source>
        <dbReference type="EMBL" id="HIS82995.1"/>
    </source>
</evidence>
<dbReference type="PANTHER" id="PTHR43629:SF2">
    <property type="entry name" value="RHODANESE-LIKE_PPIC DOMAIN-CONTAINING PROTEIN 12, CHLOROPLASTIC"/>
    <property type="match status" value="1"/>
</dbReference>
<sequence>MATEVRASHILVKTEDQIKTLLERLQKGETFEELAEKISLCPSRANGGDLGYFERGEMIKEFEDVCFDTEVGDLATVETNYGWHLIKVTGKI</sequence>
<comment type="caution">
    <text evidence="10">The sequence shown here is derived from an EMBL/GenBank/DDBJ whole genome shotgun (WGS) entry which is preliminary data.</text>
</comment>
<dbReference type="PANTHER" id="PTHR43629">
    <property type="entry name" value="PEPTIDYL-PROLYL CIS-TRANS ISOMERASE"/>
    <property type="match status" value="1"/>
</dbReference>
<dbReference type="PROSITE" id="PS50198">
    <property type="entry name" value="PPIC_PPIASE_2"/>
    <property type="match status" value="1"/>
</dbReference>
<reference evidence="10" key="1">
    <citation type="submission" date="2020-10" db="EMBL/GenBank/DDBJ databases">
        <authorList>
            <person name="Gilroy R."/>
        </authorList>
    </citation>
    <scope>NUCLEOTIDE SEQUENCE</scope>
    <source>
        <strain evidence="10">CHK152-2994</strain>
    </source>
</reference>
<evidence type="ECO:0000256" key="7">
    <source>
        <dbReference type="ARBA" id="ARBA00046231"/>
    </source>
</evidence>
<keyword evidence="3" id="KW-0963">Cytoplasm</keyword>
<dbReference type="InterPro" id="IPR000297">
    <property type="entry name" value="PPIase_PpiC"/>
</dbReference>
<evidence type="ECO:0000256" key="4">
    <source>
        <dbReference type="ARBA" id="ARBA00040926"/>
    </source>
</evidence>
<evidence type="ECO:0000313" key="11">
    <source>
        <dbReference type="Proteomes" id="UP000824139"/>
    </source>
</evidence>
<evidence type="ECO:0000256" key="6">
    <source>
        <dbReference type="ARBA" id="ARBA00043072"/>
    </source>
</evidence>
<name>A0A9D1FW14_9BACT</name>
<gene>
    <name evidence="10" type="ORF">IAD41_05245</name>
</gene>
<dbReference type="AlphaFoldDB" id="A0A9D1FW14"/>
<dbReference type="InterPro" id="IPR052204">
    <property type="entry name" value="PpiC/parvulin_rotamase"/>
</dbReference>
<keyword evidence="8" id="KW-0697">Rotamase</keyword>
<dbReference type="PROSITE" id="PS01096">
    <property type="entry name" value="PPIC_PPIASE_1"/>
    <property type="match status" value="1"/>
</dbReference>
<evidence type="ECO:0000256" key="2">
    <source>
        <dbReference type="ARBA" id="ARBA00007656"/>
    </source>
</evidence>
<evidence type="ECO:0000256" key="3">
    <source>
        <dbReference type="ARBA" id="ARBA00022490"/>
    </source>
</evidence>
<evidence type="ECO:0000256" key="5">
    <source>
        <dbReference type="ARBA" id="ARBA00041926"/>
    </source>
</evidence>
<dbReference type="GO" id="GO:0005737">
    <property type="term" value="C:cytoplasm"/>
    <property type="evidence" value="ECO:0007669"/>
    <property type="project" value="UniProtKB-SubCell"/>
</dbReference>
<dbReference type="SUPFAM" id="SSF54534">
    <property type="entry name" value="FKBP-like"/>
    <property type="match status" value="1"/>
</dbReference>
<dbReference type="InterPro" id="IPR046357">
    <property type="entry name" value="PPIase_dom_sf"/>
</dbReference>
<evidence type="ECO:0000256" key="1">
    <source>
        <dbReference type="ARBA" id="ARBA00004496"/>
    </source>
</evidence>
<evidence type="ECO:0000259" key="9">
    <source>
        <dbReference type="PROSITE" id="PS50198"/>
    </source>
</evidence>
<dbReference type="GO" id="GO:0003755">
    <property type="term" value="F:peptidyl-prolyl cis-trans isomerase activity"/>
    <property type="evidence" value="ECO:0007669"/>
    <property type="project" value="UniProtKB-KW"/>
</dbReference>
<feature type="domain" description="PpiC" evidence="9">
    <location>
        <begin position="2"/>
        <end position="90"/>
    </location>
</feature>
<dbReference type="Gene3D" id="3.10.50.40">
    <property type="match status" value="1"/>
</dbReference>
<proteinExistence type="inferred from homology"/>
<protein>
    <recommendedName>
        <fullName evidence="4">Peptidyl-prolyl cis-trans isomerase C</fullName>
    </recommendedName>
    <alternativeName>
        <fullName evidence="6">Parvulin</fullName>
    </alternativeName>
    <alternativeName>
        <fullName evidence="5">Rotamase C</fullName>
    </alternativeName>
</protein>
<dbReference type="InterPro" id="IPR023058">
    <property type="entry name" value="PPIase_PpiC_CS"/>
</dbReference>
<reference evidence="10" key="2">
    <citation type="journal article" date="2021" name="PeerJ">
        <title>Extensive microbial diversity within the chicken gut microbiome revealed by metagenomics and culture.</title>
        <authorList>
            <person name="Gilroy R."/>
            <person name="Ravi A."/>
            <person name="Getino M."/>
            <person name="Pursley I."/>
            <person name="Horton D.L."/>
            <person name="Alikhan N.F."/>
            <person name="Baker D."/>
            <person name="Gharbi K."/>
            <person name="Hall N."/>
            <person name="Watson M."/>
            <person name="Adriaenssens E.M."/>
            <person name="Foster-Nyarko E."/>
            <person name="Jarju S."/>
            <person name="Secka A."/>
            <person name="Antonio M."/>
            <person name="Oren A."/>
            <person name="Chaudhuri R.R."/>
            <person name="La Ragione R."/>
            <person name="Hildebrand F."/>
            <person name="Pallen M.J."/>
        </authorList>
    </citation>
    <scope>NUCLEOTIDE SEQUENCE</scope>
    <source>
        <strain evidence="10">CHK152-2994</strain>
    </source>
</reference>
<comment type="subcellular location">
    <subcellularLocation>
        <location evidence="1">Cytoplasm</location>
    </subcellularLocation>
</comment>
<comment type="function">
    <text evidence="7">PPIases accelerate the folding of proteins. It prefers amino acid residues with hydrophobic side chains like leucine and phenylalanine in the P1 position of the peptides substrates.</text>
</comment>
<dbReference type="EMBL" id="DVJO01000112">
    <property type="protein sequence ID" value="HIS82995.1"/>
    <property type="molecule type" value="Genomic_DNA"/>
</dbReference>
<accession>A0A9D1FW14</accession>
<dbReference type="Pfam" id="PF13616">
    <property type="entry name" value="Rotamase_3"/>
    <property type="match status" value="1"/>
</dbReference>
<evidence type="ECO:0000256" key="8">
    <source>
        <dbReference type="PROSITE-ProRule" id="PRU00278"/>
    </source>
</evidence>
<organism evidence="10 11">
    <name type="scientific">Candidatus Scatenecus faecavium</name>
    <dbReference type="NCBI Taxonomy" id="2840915"/>
    <lineage>
        <taxon>Bacteria</taxon>
        <taxon>Candidatus Scatenecus</taxon>
    </lineage>
</organism>
<comment type="similarity">
    <text evidence="2">Belongs to the PpiC/parvulin rotamase family.</text>
</comment>
<dbReference type="Proteomes" id="UP000824139">
    <property type="component" value="Unassembled WGS sequence"/>
</dbReference>